<dbReference type="Pfam" id="PF00172">
    <property type="entry name" value="Zn_clus"/>
    <property type="match status" value="1"/>
</dbReference>
<evidence type="ECO:0000259" key="7">
    <source>
        <dbReference type="PROSITE" id="PS50048"/>
    </source>
</evidence>
<evidence type="ECO:0000256" key="6">
    <source>
        <dbReference type="SAM" id="MobiDB-lite"/>
    </source>
</evidence>
<feature type="region of interest" description="Disordered" evidence="6">
    <location>
        <begin position="48"/>
        <end position="85"/>
    </location>
</feature>
<dbReference type="InterPro" id="IPR051711">
    <property type="entry name" value="Stress_Response_Reg"/>
</dbReference>
<keyword evidence="4" id="KW-0804">Transcription</keyword>
<keyword evidence="5" id="KW-0539">Nucleus</keyword>
<comment type="subcellular location">
    <subcellularLocation>
        <location evidence="1">Nucleus</location>
    </subcellularLocation>
</comment>
<keyword evidence="2" id="KW-0805">Transcription regulation</keyword>
<name>A0A9P4KE96_9PLEO</name>
<dbReference type="PANTHER" id="PTHR47540">
    <property type="entry name" value="THIAMINE REPRESSIBLE GENES REGULATORY PROTEIN THI5"/>
    <property type="match status" value="1"/>
</dbReference>
<dbReference type="SMART" id="SM00066">
    <property type="entry name" value="GAL4"/>
    <property type="match status" value="1"/>
</dbReference>
<evidence type="ECO:0000313" key="8">
    <source>
        <dbReference type="EMBL" id="KAF2267005.1"/>
    </source>
</evidence>
<reference evidence="9" key="1">
    <citation type="journal article" date="2020" name="Stud. Mycol.">
        <title>101 Dothideomycetes genomes: A test case for predicting lifestyles and emergence of pathogens.</title>
        <authorList>
            <person name="Haridas S."/>
            <person name="Albert R."/>
            <person name="Binder M."/>
            <person name="Bloem J."/>
            <person name="LaButti K."/>
            <person name="Salamov A."/>
            <person name="Andreopoulos B."/>
            <person name="Baker S."/>
            <person name="Barry K."/>
            <person name="Bills G."/>
            <person name="Bluhm B."/>
            <person name="Cannon C."/>
            <person name="Castanera R."/>
            <person name="Culley D."/>
            <person name="Daum C."/>
            <person name="Ezra D."/>
            <person name="Gonzalez J."/>
            <person name="Henrissat B."/>
            <person name="Kuo A."/>
            <person name="Liang C."/>
            <person name="Lipzen A."/>
            <person name="Lutzoni F."/>
            <person name="Magnuson J."/>
            <person name="Mondo S."/>
            <person name="Nolan M."/>
            <person name="Ohm R."/>
            <person name="Pangilinan J."/>
            <person name="Park H.-J."/>
            <person name="Ramirez L."/>
            <person name="Alfaro M."/>
            <person name="Sun H."/>
            <person name="Tritt A."/>
            <person name="Yoshinaga Y."/>
            <person name="Zwiers L.-H."/>
            <person name="Turgeon B."/>
            <person name="Goodwin S."/>
            <person name="Spatafora J."/>
            <person name="Crous P."/>
            <person name="Grigoriev I."/>
        </authorList>
    </citation>
    <scope>NUCLEOTIDE SEQUENCE [LARGE SCALE GENOMIC DNA]</scope>
    <source>
        <strain evidence="9">CBS 304.66</strain>
    </source>
</reference>
<evidence type="ECO:0000256" key="4">
    <source>
        <dbReference type="ARBA" id="ARBA00023163"/>
    </source>
</evidence>
<evidence type="ECO:0000256" key="3">
    <source>
        <dbReference type="ARBA" id="ARBA00023125"/>
    </source>
</evidence>
<dbReference type="PROSITE" id="PS50048">
    <property type="entry name" value="ZN2_CY6_FUNGAL_2"/>
    <property type="match status" value="1"/>
</dbReference>
<dbReference type="Proteomes" id="UP000800093">
    <property type="component" value="Unassembled WGS sequence"/>
</dbReference>
<keyword evidence="3" id="KW-0238">DNA-binding</keyword>
<feature type="compositionally biased region" description="Low complexity" evidence="6">
    <location>
        <begin position="73"/>
        <end position="85"/>
    </location>
</feature>
<evidence type="ECO:0000256" key="5">
    <source>
        <dbReference type="ARBA" id="ARBA00023242"/>
    </source>
</evidence>
<comment type="caution">
    <text evidence="8">The sequence shown here is derived from an EMBL/GenBank/DDBJ whole genome shotgun (WGS) entry which is preliminary data.</text>
</comment>
<organism evidence="8 9">
    <name type="scientific">Lojkania enalia</name>
    <dbReference type="NCBI Taxonomy" id="147567"/>
    <lineage>
        <taxon>Eukaryota</taxon>
        <taxon>Fungi</taxon>
        <taxon>Dikarya</taxon>
        <taxon>Ascomycota</taxon>
        <taxon>Pezizomycotina</taxon>
        <taxon>Dothideomycetes</taxon>
        <taxon>Pleosporomycetidae</taxon>
        <taxon>Pleosporales</taxon>
        <taxon>Pleosporales incertae sedis</taxon>
        <taxon>Lojkania</taxon>
    </lineage>
</organism>
<evidence type="ECO:0000256" key="1">
    <source>
        <dbReference type="ARBA" id="ARBA00004123"/>
    </source>
</evidence>
<dbReference type="SUPFAM" id="SSF57701">
    <property type="entry name" value="Zn2/Cys6 DNA-binding domain"/>
    <property type="match status" value="1"/>
</dbReference>
<dbReference type="GO" id="GO:0005634">
    <property type="term" value="C:nucleus"/>
    <property type="evidence" value="ECO:0007669"/>
    <property type="project" value="UniProtKB-SubCell"/>
</dbReference>
<protein>
    <recommendedName>
        <fullName evidence="7">Zn(2)-C6 fungal-type domain-containing protein</fullName>
    </recommendedName>
</protein>
<proteinExistence type="predicted"/>
<dbReference type="InterPro" id="IPR036864">
    <property type="entry name" value="Zn2-C6_fun-type_DNA-bd_sf"/>
</dbReference>
<dbReference type="AlphaFoldDB" id="A0A9P4KE96"/>
<accession>A0A9P4KE96</accession>
<dbReference type="GO" id="GO:0008270">
    <property type="term" value="F:zinc ion binding"/>
    <property type="evidence" value="ECO:0007669"/>
    <property type="project" value="InterPro"/>
</dbReference>
<keyword evidence="9" id="KW-1185">Reference proteome</keyword>
<evidence type="ECO:0000313" key="9">
    <source>
        <dbReference type="Proteomes" id="UP000800093"/>
    </source>
</evidence>
<dbReference type="GO" id="GO:0045944">
    <property type="term" value="P:positive regulation of transcription by RNA polymerase II"/>
    <property type="evidence" value="ECO:0007669"/>
    <property type="project" value="TreeGrafter"/>
</dbReference>
<evidence type="ECO:0000256" key="2">
    <source>
        <dbReference type="ARBA" id="ARBA00023015"/>
    </source>
</evidence>
<dbReference type="GO" id="GO:0000981">
    <property type="term" value="F:DNA-binding transcription factor activity, RNA polymerase II-specific"/>
    <property type="evidence" value="ECO:0007669"/>
    <property type="project" value="InterPro"/>
</dbReference>
<dbReference type="PROSITE" id="PS00463">
    <property type="entry name" value="ZN2_CY6_FUNGAL_1"/>
    <property type="match status" value="1"/>
</dbReference>
<dbReference type="PANTHER" id="PTHR47540:SF4">
    <property type="entry name" value="TRANSCRIPTION FACTOR RGLT"/>
    <property type="match status" value="1"/>
</dbReference>
<dbReference type="Gene3D" id="4.10.240.10">
    <property type="entry name" value="Zn(2)-C6 fungal-type DNA-binding domain"/>
    <property type="match status" value="1"/>
</dbReference>
<dbReference type="GO" id="GO:0043565">
    <property type="term" value="F:sequence-specific DNA binding"/>
    <property type="evidence" value="ECO:0007669"/>
    <property type="project" value="TreeGrafter"/>
</dbReference>
<gene>
    <name evidence="8" type="ORF">CC78DRAFT_614459</name>
</gene>
<dbReference type="EMBL" id="ML986594">
    <property type="protein sequence ID" value="KAF2267005.1"/>
    <property type="molecule type" value="Genomic_DNA"/>
</dbReference>
<dbReference type="OrthoDB" id="4356994at2759"/>
<sequence length="382" mass="42430">MAEDQTQKLHAACDECRTRKLKCSGDIPRCSRCEKECIQCIYSPQKQMGRPRKRRREDAGPSSEHTPDLVPDSSNSSLSGANLGNFGTVSPPTHFSESIGISDFPAYDNLANSFVLQHDDPTLINADTQGQALDLDSDFGANIDPSLWDAHPTGVDPARSAGPHVSITQNQHEEAPCTCLSIMYLTLTDLQTMKSFSFPAVIPTLRHAMNTASSLIHCQRCPNEPFNAVQNVLTLSSILCAVATRFHKVLDEVNKETGRLQQTGEKKLYRIGDRDPQLAHLHTGSAGCPMGFNIELEASDWRKIALKALKTEVVGGGSNPAPLTALLDQFERRQRKWHESPEHYEERARMFGAHTMGHHGEESNCVRMINQVRRMIAAMEWE</sequence>
<dbReference type="CDD" id="cd00067">
    <property type="entry name" value="GAL4"/>
    <property type="match status" value="1"/>
</dbReference>
<feature type="domain" description="Zn(2)-C6 fungal-type" evidence="7">
    <location>
        <begin position="12"/>
        <end position="42"/>
    </location>
</feature>
<dbReference type="InterPro" id="IPR001138">
    <property type="entry name" value="Zn2Cys6_DnaBD"/>
</dbReference>